<dbReference type="Proteomes" id="UP001628193">
    <property type="component" value="Unassembled WGS sequence"/>
</dbReference>
<keyword evidence="3" id="KW-1185">Reference proteome</keyword>
<dbReference type="PROSITE" id="PS00141">
    <property type="entry name" value="ASP_PROTEASE"/>
    <property type="match status" value="1"/>
</dbReference>
<dbReference type="InterPro" id="IPR021109">
    <property type="entry name" value="Peptidase_aspartic_dom_sf"/>
</dbReference>
<feature type="compositionally biased region" description="Basic and acidic residues" evidence="1">
    <location>
        <begin position="309"/>
        <end position="319"/>
    </location>
</feature>
<feature type="region of interest" description="Disordered" evidence="1">
    <location>
        <begin position="39"/>
        <end position="103"/>
    </location>
</feature>
<dbReference type="EMBL" id="BAAFGK010000001">
    <property type="protein sequence ID" value="GAB0055913.1"/>
    <property type="molecule type" value="Genomic_DNA"/>
</dbReference>
<reference evidence="2 3" key="1">
    <citation type="submission" date="2024-05" db="EMBL/GenBank/DDBJ databases">
        <authorList>
            <consortium name="Candidatus Magnetaquicoccaceae bacterium FCR-1 genome sequencing consortium"/>
            <person name="Shimoshige H."/>
            <person name="Shimamura S."/>
            <person name="Taoka A."/>
            <person name="Kobayashi H."/>
            <person name="Maekawa T."/>
        </authorList>
    </citation>
    <scope>NUCLEOTIDE SEQUENCE [LARGE SCALE GENOMIC DNA]</scope>
    <source>
        <strain evidence="2 3">FCR-1</strain>
    </source>
</reference>
<evidence type="ECO:0008006" key="4">
    <source>
        <dbReference type="Google" id="ProtNLM"/>
    </source>
</evidence>
<evidence type="ECO:0000313" key="2">
    <source>
        <dbReference type="EMBL" id="GAB0055913.1"/>
    </source>
</evidence>
<gene>
    <name evidence="2" type="ORF">SIID45300_00212</name>
</gene>
<accession>A0ABQ0C4U7</accession>
<proteinExistence type="predicted"/>
<feature type="compositionally biased region" description="Basic and acidic residues" evidence="1">
    <location>
        <begin position="39"/>
        <end position="49"/>
    </location>
</feature>
<feature type="compositionally biased region" description="Basic and acidic residues" evidence="1">
    <location>
        <begin position="280"/>
        <end position="300"/>
    </location>
</feature>
<reference evidence="2 3" key="2">
    <citation type="submission" date="2024-09" db="EMBL/GenBank/DDBJ databases">
        <title>Draft genome sequence of Candidatus Magnetaquicoccaceae bacterium FCR-1.</title>
        <authorList>
            <person name="Shimoshige H."/>
            <person name="Shimamura S."/>
            <person name="Taoka A."/>
            <person name="Kobayashi H."/>
            <person name="Maekawa T."/>
        </authorList>
    </citation>
    <scope>NUCLEOTIDE SEQUENCE [LARGE SCALE GENOMIC DNA]</scope>
    <source>
        <strain evidence="2 3">FCR-1</strain>
    </source>
</reference>
<name>A0ABQ0C4U7_9PROT</name>
<sequence length="353" mass="37857">MSRIWSGGGKRPFLSALGLLAIPWSLLAAEEMVQCSDGKGDPQLFRRQECQPLKDPTVPRPRPTADPATGEQGNNSPVGVPELGPDPGGPDGDNPAQASARPKVVTRIPGPWHVTEILVPSKGEVAKGYAPSAIINGRHILVGETVDGGVVGSIARDRVVIRHEGRETVVPFDQTTHAALPGRVGVVPLKRTASGIYLVKLRINDNPEFEAVVDTGASELALPAEVIRWLVRTGSLRQEHLIGKGKAVIADGSEHDTRHLLLTRLRIGDMELKGVPVIELPEKKEKSEDGGDKGDKDKGAKPGLGGPGEADKKSKEEKIDPDALLRPLFGIKTLERLGRWRIDQGAGQLIVER</sequence>
<dbReference type="Gene3D" id="2.40.70.10">
    <property type="entry name" value="Acid Proteases"/>
    <property type="match status" value="1"/>
</dbReference>
<dbReference type="InterPro" id="IPR001969">
    <property type="entry name" value="Aspartic_peptidase_AS"/>
</dbReference>
<evidence type="ECO:0000256" key="1">
    <source>
        <dbReference type="SAM" id="MobiDB-lite"/>
    </source>
</evidence>
<dbReference type="Pfam" id="PF13650">
    <property type="entry name" value="Asp_protease_2"/>
    <property type="match status" value="1"/>
</dbReference>
<evidence type="ECO:0000313" key="3">
    <source>
        <dbReference type="Proteomes" id="UP001628193"/>
    </source>
</evidence>
<comment type="caution">
    <text evidence="2">The sequence shown here is derived from an EMBL/GenBank/DDBJ whole genome shotgun (WGS) entry which is preliminary data.</text>
</comment>
<feature type="region of interest" description="Disordered" evidence="1">
    <location>
        <begin position="278"/>
        <end position="319"/>
    </location>
</feature>
<protein>
    <recommendedName>
        <fullName evidence="4">Aspartyl protease</fullName>
    </recommendedName>
</protein>
<organism evidence="2 3">
    <name type="scientific">Candidatus Magnetaquiglobus chichijimensis</name>
    <dbReference type="NCBI Taxonomy" id="3141448"/>
    <lineage>
        <taxon>Bacteria</taxon>
        <taxon>Pseudomonadati</taxon>
        <taxon>Pseudomonadota</taxon>
        <taxon>Magnetococcia</taxon>
        <taxon>Magnetococcales</taxon>
        <taxon>Candidatus Magnetaquicoccaceae</taxon>
        <taxon>Candidatus Magnetaquiglobus</taxon>
    </lineage>
</organism>